<dbReference type="AlphaFoldDB" id="A0A9Q9AW30"/>
<feature type="transmembrane region" description="Helical" evidence="7">
    <location>
        <begin position="424"/>
        <end position="445"/>
    </location>
</feature>
<gene>
    <name evidence="8" type="ORF">Slin15195_G062000</name>
</gene>
<feature type="transmembrane region" description="Helical" evidence="7">
    <location>
        <begin position="298"/>
        <end position="321"/>
    </location>
</feature>
<feature type="transmembrane region" description="Helical" evidence="7">
    <location>
        <begin position="63"/>
        <end position="81"/>
    </location>
</feature>
<evidence type="ECO:0000256" key="2">
    <source>
        <dbReference type="ARBA" id="ARBA00022448"/>
    </source>
</evidence>
<comment type="subcellular location">
    <subcellularLocation>
        <location evidence="1">Membrane</location>
        <topology evidence="1">Multi-pass membrane protein</topology>
    </subcellularLocation>
</comment>
<keyword evidence="3 7" id="KW-0812">Transmembrane</keyword>
<dbReference type="SUPFAM" id="SSF103473">
    <property type="entry name" value="MFS general substrate transporter"/>
    <property type="match status" value="1"/>
</dbReference>
<keyword evidence="9" id="KW-1185">Reference proteome</keyword>
<dbReference type="GO" id="GO:0022857">
    <property type="term" value="F:transmembrane transporter activity"/>
    <property type="evidence" value="ECO:0007669"/>
    <property type="project" value="InterPro"/>
</dbReference>
<evidence type="ECO:0000256" key="3">
    <source>
        <dbReference type="ARBA" id="ARBA00022692"/>
    </source>
</evidence>
<evidence type="ECO:0000256" key="5">
    <source>
        <dbReference type="ARBA" id="ARBA00023136"/>
    </source>
</evidence>
<dbReference type="Pfam" id="PF07690">
    <property type="entry name" value="MFS_1"/>
    <property type="match status" value="2"/>
</dbReference>
<dbReference type="Gene3D" id="1.20.1250.20">
    <property type="entry name" value="MFS general substrate transporter like domains"/>
    <property type="match status" value="2"/>
</dbReference>
<keyword evidence="2" id="KW-0813">Transport</keyword>
<dbReference type="PANTHER" id="PTHR43791">
    <property type="entry name" value="PERMEASE-RELATED"/>
    <property type="match status" value="1"/>
</dbReference>
<dbReference type="PANTHER" id="PTHR43791:SF91">
    <property type="entry name" value="MAJOR FACILITATOR SUPERFAMILY (MFS) PROFILE DOMAIN-CONTAINING PROTEIN-RELATED"/>
    <property type="match status" value="1"/>
</dbReference>
<sequence>MAIGSLFTKSAKADVPTPPEKADIPSYGEYDSQGGVQIEDVHAPRLVDEETEKRLIRKLDKRIIPMVMWMYLMSFMDRVNIGNARLYGLEEDLGMVQNQYQLAVSILFVTYCLFEAPSNMILKKARPRWHLAFLTLAWGLVATFSAMTQSFVGLVVCRLLLGLFEAGLFPGLVVYLTIFYNKKHIATRNAYLFGTAAIAGAAGGLLNYGLGFLDNAAGWSAWRWIFLSEEDQRKMILLRQQEVGQSLSAQECSKQDSREAFRDWKVWAMGAAQYAVNSMLYSFSIFLPTIIRDMNSEWSAAIVQLLTIPVHLSGAMIYLGIARLSDKTQVRGPYCIGFNWIAIFGYVMLLPDLNPALSYAGCFLVSWGCYLSVGLPMSWLAANNPRYGKRTTATGIQLTLGNASGVGAPFLYGSQYGPQHYVSYGASASILLVSSMIYSTVHVYWRSRNKRKIAGKEDHIVAGMTPEEQADAGDRNPKYLFTI</sequence>
<reference evidence="8" key="1">
    <citation type="submission" date="2022-06" db="EMBL/GenBank/DDBJ databases">
        <title>Complete genome sequences of two strains of the flax pathogen Septoria linicola.</title>
        <authorList>
            <person name="Lapalu N."/>
            <person name="Simon A."/>
            <person name="Demenou B."/>
            <person name="Paumier D."/>
            <person name="Guillot M.-P."/>
            <person name="Gout L."/>
            <person name="Valade R."/>
        </authorList>
    </citation>
    <scope>NUCLEOTIDE SEQUENCE</scope>
    <source>
        <strain evidence="8">SE15195</strain>
    </source>
</reference>
<proteinExistence type="predicted"/>
<dbReference type="InterPro" id="IPR036259">
    <property type="entry name" value="MFS_trans_sf"/>
</dbReference>
<evidence type="ECO:0000313" key="8">
    <source>
        <dbReference type="EMBL" id="USW52881.1"/>
    </source>
</evidence>
<name>A0A9Q9AW30_9PEZI</name>
<keyword evidence="4 7" id="KW-1133">Transmembrane helix</keyword>
<evidence type="ECO:0000256" key="7">
    <source>
        <dbReference type="SAM" id="Phobius"/>
    </source>
</evidence>
<keyword evidence="5 7" id="KW-0472">Membrane</keyword>
<evidence type="ECO:0000256" key="1">
    <source>
        <dbReference type="ARBA" id="ARBA00004141"/>
    </source>
</evidence>
<dbReference type="OrthoDB" id="2985014at2759"/>
<feature type="region of interest" description="Disordered" evidence="6">
    <location>
        <begin position="1"/>
        <end position="26"/>
    </location>
</feature>
<dbReference type="InterPro" id="IPR011701">
    <property type="entry name" value="MFS"/>
</dbReference>
<feature type="transmembrane region" description="Helical" evidence="7">
    <location>
        <begin position="190"/>
        <end position="210"/>
    </location>
</feature>
<dbReference type="FunFam" id="1.20.1250.20:FF:000057">
    <property type="entry name" value="MFS general substrate transporter"/>
    <property type="match status" value="1"/>
</dbReference>
<feature type="transmembrane region" description="Helical" evidence="7">
    <location>
        <begin position="101"/>
        <end position="122"/>
    </location>
</feature>
<feature type="transmembrane region" description="Helical" evidence="7">
    <location>
        <begin position="356"/>
        <end position="381"/>
    </location>
</feature>
<dbReference type="EMBL" id="CP099421">
    <property type="protein sequence ID" value="USW52881.1"/>
    <property type="molecule type" value="Genomic_DNA"/>
</dbReference>
<evidence type="ECO:0000256" key="4">
    <source>
        <dbReference type="ARBA" id="ARBA00022989"/>
    </source>
</evidence>
<dbReference type="Proteomes" id="UP001056384">
    <property type="component" value="Chromosome 4"/>
</dbReference>
<feature type="transmembrane region" description="Helical" evidence="7">
    <location>
        <begin position="129"/>
        <end position="147"/>
    </location>
</feature>
<evidence type="ECO:0000256" key="6">
    <source>
        <dbReference type="SAM" id="MobiDB-lite"/>
    </source>
</evidence>
<evidence type="ECO:0000313" key="9">
    <source>
        <dbReference type="Proteomes" id="UP001056384"/>
    </source>
</evidence>
<accession>A0A9Q9AW30</accession>
<feature type="transmembrane region" description="Helical" evidence="7">
    <location>
        <begin position="159"/>
        <end position="178"/>
    </location>
</feature>
<protein>
    <submittedName>
        <fullName evidence="8">Major facilitator superfamily, MFS transporter superfamily</fullName>
    </submittedName>
</protein>
<feature type="transmembrane region" description="Helical" evidence="7">
    <location>
        <begin position="333"/>
        <end position="350"/>
    </location>
</feature>
<organism evidence="8 9">
    <name type="scientific">Septoria linicola</name>
    <dbReference type="NCBI Taxonomy" id="215465"/>
    <lineage>
        <taxon>Eukaryota</taxon>
        <taxon>Fungi</taxon>
        <taxon>Dikarya</taxon>
        <taxon>Ascomycota</taxon>
        <taxon>Pezizomycotina</taxon>
        <taxon>Dothideomycetes</taxon>
        <taxon>Dothideomycetidae</taxon>
        <taxon>Mycosphaerellales</taxon>
        <taxon>Mycosphaerellaceae</taxon>
        <taxon>Septoria</taxon>
    </lineage>
</organism>
<dbReference type="GO" id="GO:0016020">
    <property type="term" value="C:membrane"/>
    <property type="evidence" value="ECO:0007669"/>
    <property type="project" value="UniProtKB-SubCell"/>
</dbReference>